<organism evidence="3 4">
    <name type="scientific">Deinococcus enclensis</name>
    <dbReference type="NCBI Taxonomy" id="1049582"/>
    <lineage>
        <taxon>Bacteria</taxon>
        <taxon>Thermotogati</taxon>
        <taxon>Deinococcota</taxon>
        <taxon>Deinococci</taxon>
        <taxon>Deinococcales</taxon>
        <taxon>Deinococcaceae</taxon>
        <taxon>Deinococcus</taxon>
    </lineage>
</organism>
<dbReference type="PANTHER" id="PTHR43415:SF4">
    <property type="entry name" value="N-ACETYLTRANSFERASE DOMAIN-CONTAINING PROTEIN"/>
    <property type="match status" value="1"/>
</dbReference>
<accession>A0ABT9M8E9</accession>
<protein>
    <submittedName>
        <fullName evidence="3">RimJ/RimL family protein N-acetyltransferase</fullName>
    </submittedName>
</protein>
<dbReference type="Gene3D" id="3.40.630.30">
    <property type="match status" value="1"/>
</dbReference>
<feature type="domain" description="N-acetyltransferase" evidence="2">
    <location>
        <begin position="21"/>
        <end position="188"/>
    </location>
</feature>
<dbReference type="PANTHER" id="PTHR43415">
    <property type="entry name" value="SPERMIDINE N(1)-ACETYLTRANSFERASE"/>
    <property type="match status" value="1"/>
</dbReference>
<dbReference type="PROSITE" id="PS51186">
    <property type="entry name" value="GNAT"/>
    <property type="match status" value="1"/>
</dbReference>
<dbReference type="Pfam" id="PF13302">
    <property type="entry name" value="Acetyltransf_3"/>
    <property type="match status" value="1"/>
</dbReference>
<dbReference type="EMBL" id="JAURUR010000001">
    <property type="protein sequence ID" value="MDP9762843.1"/>
    <property type="molecule type" value="Genomic_DNA"/>
</dbReference>
<name>A0ABT9M8E9_9DEIO</name>
<evidence type="ECO:0000313" key="3">
    <source>
        <dbReference type="EMBL" id="MDP9762843.1"/>
    </source>
</evidence>
<reference evidence="3 4" key="1">
    <citation type="submission" date="2023-07" db="EMBL/GenBank/DDBJ databases">
        <title>Genomic Encyclopedia of Type Strains, Phase IV (KMG-IV): sequencing the most valuable type-strain genomes for metagenomic binning, comparative biology and taxonomic classification.</title>
        <authorList>
            <person name="Goeker M."/>
        </authorList>
    </citation>
    <scope>NUCLEOTIDE SEQUENCE [LARGE SCALE GENOMIC DNA]</scope>
    <source>
        <strain evidence="3 4">NIO-1023</strain>
    </source>
</reference>
<comment type="caution">
    <text evidence="3">The sequence shown here is derived from an EMBL/GenBank/DDBJ whole genome shotgun (WGS) entry which is preliminary data.</text>
</comment>
<dbReference type="InterPro" id="IPR000182">
    <property type="entry name" value="GNAT_dom"/>
</dbReference>
<gene>
    <name evidence="3" type="ORF">QO006_000256</name>
</gene>
<proteinExistence type="predicted"/>
<dbReference type="SUPFAM" id="SSF55729">
    <property type="entry name" value="Acyl-CoA N-acyltransferases (Nat)"/>
    <property type="match status" value="1"/>
</dbReference>
<evidence type="ECO:0000259" key="2">
    <source>
        <dbReference type="PROSITE" id="PS51186"/>
    </source>
</evidence>
<dbReference type="Proteomes" id="UP001232163">
    <property type="component" value="Unassembled WGS sequence"/>
</dbReference>
<dbReference type="InterPro" id="IPR016181">
    <property type="entry name" value="Acyl_CoA_acyltransferase"/>
</dbReference>
<sequence length="194" mass="21943">MTEPHPVSLAPAARSADPARLSIRGRRPRDLPALRRWLTDPAAEWRQWDAPYYHAKATTEMLERYVDTLAASPPDPHQRVLDLDGSCIGMVNRAEEDPRGGGWWDLGILIYDPALWGEGLGSRALHLWVQATLDETDAHVLTFTTWGGNERMIRAARRLGFREAGRVREARVVRGARHDSVRLDLLRREWVGGP</sequence>
<keyword evidence="4" id="KW-1185">Reference proteome</keyword>
<evidence type="ECO:0000256" key="1">
    <source>
        <dbReference type="SAM" id="MobiDB-lite"/>
    </source>
</evidence>
<feature type="region of interest" description="Disordered" evidence="1">
    <location>
        <begin position="1"/>
        <end position="21"/>
    </location>
</feature>
<evidence type="ECO:0000313" key="4">
    <source>
        <dbReference type="Proteomes" id="UP001232163"/>
    </source>
</evidence>